<feature type="transmembrane region" description="Helical" evidence="1">
    <location>
        <begin position="50"/>
        <end position="75"/>
    </location>
</feature>
<organism evidence="2 3">
    <name type="scientific">Carnegiea gigantea</name>
    <dbReference type="NCBI Taxonomy" id="171969"/>
    <lineage>
        <taxon>Eukaryota</taxon>
        <taxon>Viridiplantae</taxon>
        <taxon>Streptophyta</taxon>
        <taxon>Embryophyta</taxon>
        <taxon>Tracheophyta</taxon>
        <taxon>Spermatophyta</taxon>
        <taxon>Magnoliopsida</taxon>
        <taxon>eudicotyledons</taxon>
        <taxon>Gunneridae</taxon>
        <taxon>Pentapetalae</taxon>
        <taxon>Caryophyllales</taxon>
        <taxon>Cactineae</taxon>
        <taxon>Cactaceae</taxon>
        <taxon>Cactoideae</taxon>
        <taxon>Echinocereeae</taxon>
        <taxon>Carnegiea</taxon>
    </lineage>
</organism>
<evidence type="ECO:0000313" key="3">
    <source>
        <dbReference type="Proteomes" id="UP001153076"/>
    </source>
</evidence>
<keyword evidence="3" id="KW-1185">Reference proteome</keyword>
<keyword evidence="1" id="KW-1133">Transmembrane helix</keyword>
<dbReference type="OrthoDB" id="1694156at2759"/>
<dbReference type="Proteomes" id="UP001153076">
    <property type="component" value="Unassembled WGS sequence"/>
</dbReference>
<dbReference type="EMBL" id="JAKOGI010002364">
    <property type="protein sequence ID" value="KAJ8422166.1"/>
    <property type="molecule type" value="Genomic_DNA"/>
</dbReference>
<evidence type="ECO:0000256" key="1">
    <source>
        <dbReference type="SAM" id="Phobius"/>
    </source>
</evidence>
<keyword evidence="1" id="KW-0472">Membrane</keyword>
<sequence>MNMLRHASECTCSCHCWRQVKVTNLREHCFLVYDSLPSLGEKSRRELVDSAVSCLCVLSGGCTISLTLLTMFALVKRIDLVLAFLRSTTYADVGQWDVITPKCLKQMDMIAGCLSWLSRTCYPSKRMGSTSTKLGQVPVELSAGPSSSFPATSMRFVSNLSNLVTYPKLGMLVRNVDGDIVMCSSPSPSLYGGIDMLHRSLRLTYGELGIVSRLRRDMNIGDGVDSLQYRVFRFPVPMSPIPYVTNASNISTF</sequence>
<gene>
    <name evidence="2" type="ORF">Cgig2_019852</name>
</gene>
<keyword evidence="1" id="KW-0812">Transmembrane</keyword>
<reference evidence="2" key="1">
    <citation type="submission" date="2022-04" db="EMBL/GenBank/DDBJ databases">
        <title>Carnegiea gigantea Genome sequencing and assembly v2.</title>
        <authorList>
            <person name="Copetti D."/>
            <person name="Sanderson M.J."/>
            <person name="Burquez A."/>
            <person name="Wojciechowski M.F."/>
        </authorList>
    </citation>
    <scope>NUCLEOTIDE SEQUENCE</scope>
    <source>
        <strain evidence="2">SGP5-SGP5p</strain>
        <tissue evidence="2">Aerial part</tissue>
    </source>
</reference>
<name>A0A9Q1JJ57_9CARY</name>
<evidence type="ECO:0000313" key="2">
    <source>
        <dbReference type="EMBL" id="KAJ8422166.1"/>
    </source>
</evidence>
<protein>
    <submittedName>
        <fullName evidence="2">Uncharacterized protein</fullName>
    </submittedName>
</protein>
<comment type="caution">
    <text evidence="2">The sequence shown here is derived from an EMBL/GenBank/DDBJ whole genome shotgun (WGS) entry which is preliminary data.</text>
</comment>
<dbReference type="AlphaFoldDB" id="A0A9Q1JJ57"/>
<proteinExistence type="predicted"/>
<accession>A0A9Q1JJ57</accession>